<dbReference type="CDD" id="cd00293">
    <property type="entry name" value="USP-like"/>
    <property type="match status" value="2"/>
</dbReference>
<evidence type="ECO:0000313" key="4">
    <source>
        <dbReference type="Proteomes" id="UP000019141"/>
    </source>
</evidence>
<protein>
    <recommendedName>
        <fullName evidence="2">UspA domain-containing protein</fullName>
    </recommendedName>
</protein>
<evidence type="ECO:0000256" key="1">
    <source>
        <dbReference type="ARBA" id="ARBA00008791"/>
    </source>
</evidence>
<gene>
    <name evidence="3" type="ORF">ETSY1_19485</name>
</gene>
<feature type="domain" description="UspA" evidence="2">
    <location>
        <begin position="9"/>
        <end position="75"/>
    </location>
</feature>
<reference evidence="3 4" key="1">
    <citation type="journal article" date="2014" name="Nature">
        <title>An environmental bacterial taxon with a large and distinct metabolic repertoire.</title>
        <authorList>
            <person name="Wilson M.C."/>
            <person name="Mori T."/>
            <person name="Ruckert C."/>
            <person name="Uria A.R."/>
            <person name="Helf M.J."/>
            <person name="Takada K."/>
            <person name="Gernert C."/>
            <person name="Steffens U.A."/>
            <person name="Heycke N."/>
            <person name="Schmitt S."/>
            <person name="Rinke C."/>
            <person name="Helfrich E.J."/>
            <person name="Brachmann A.O."/>
            <person name="Gurgui C."/>
            <person name="Wakimoto T."/>
            <person name="Kracht M."/>
            <person name="Crusemann M."/>
            <person name="Hentschel U."/>
            <person name="Abe I."/>
            <person name="Matsunaga S."/>
            <person name="Kalinowski J."/>
            <person name="Takeyama H."/>
            <person name="Piel J."/>
        </authorList>
    </citation>
    <scope>NUCLEOTIDE SEQUENCE [LARGE SCALE GENOMIC DNA]</scope>
    <source>
        <strain evidence="4">TSY1</strain>
    </source>
</reference>
<keyword evidence="4" id="KW-1185">Reference proteome</keyword>
<dbReference type="EMBL" id="AZHW01000571">
    <property type="protein sequence ID" value="ETW98244.1"/>
    <property type="molecule type" value="Genomic_DNA"/>
</dbReference>
<sequence>DTRLLTQFRQACEKEGVTYQEHLVTGVIATEMVRMTHEVDLVLIGRGGLHTSLSKVVLGSTVESVVRSSPKPTMVATQPYRDIRKPLLATDGSLSAMAALSTAIDFAVQLKLPLSVVHCASPPNRHDAFLDAIERKVASQGIACDVDICQGNAHEDLVRYACERDHDLLLMGAFGHRQIVEWLLGSTTQYLLRTSPIPLVLCHADRLYGQV</sequence>
<dbReference type="SUPFAM" id="SSF52402">
    <property type="entry name" value="Adenine nucleotide alpha hydrolases-like"/>
    <property type="match status" value="2"/>
</dbReference>
<dbReference type="HOGENOM" id="CLU_1301961_0_0_7"/>
<dbReference type="AlphaFoldDB" id="W4LK00"/>
<dbReference type="InterPro" id="IPR006016">
    <property type="entry name" value="UspA"/>
</dbReference>
<accession>W4LK00</accession>
<organism evidence="3 4">
    <name type="scientific">Entotheonella factor</name>
    <dbReference type="NCBI Taxonomy" id="1429438"/>
    <lineage>
        <taxon>Bacteria</taxon>
        <taxon>Pseudomonadati</taxon>
        <taxon>Nitrospinota/Tectimicrobiota group</taxon>
        <taxon>Candidatus Tectimicrobiota</taxon>
        <taxon>Candidatus Entotheonellia</taxon>
        <taxon>Candidatus Entotheonellales</taxon>
        <taxon>Candidatus Entotheonellaceae</taxon>
        <taxon>Candidatus Entotheonella</taxon>
    </lineage>
</organism>
<dbReference type="PANTHER" id="PTHR46268">
    <property type="entry name" value="STRESS RESPONSE PROTEIN NHAX"/>
    <property type="match status" value="1"/>
</dbReference>
<feature type="non-terminal residue" evidence="3">
    <location>
        <position position="1"/>
    </location>
</feature>
<comment type="caution">
    <text evidence="3">The sequence shown here is derived from an EMBL/GenBank/DDBJ whole genome shotgun (WGS) entry which is preliminary data.</text>
</comment>
<dbReference type="Proteomes" id="UP000019141">
    <property type="component" value="Unassembled WGS sequence"/>
</dbReference>
<evidence type="ECO:0000259" key="2">
    <source>
        <dbReference type="Pfam" id="PF00582"/>
    </source>
</evidence>
<evidence type="ECO:0000313" key="3">
    <source>
        <dbReference type="EMBL" id="ETW98244.1"/>
    </source>
</evidence>
<dbReference type="Gene3D" id="3.40.50.12370">
    <property type="match status" value="1"/>
</dbReference>
<proteinExistence type="inferred from homology"/>
<dbReference type="PANTHER" id="PTHR46268:SF6">
    <property type="entry name" value="UNIVERSAL STRESS PROTEIN UP12"/>
    <property type="match status" value="1"/>
</dbReference>
<dbReference type="InterPro" id="IPR006015">
    <property type="entry name" value="Universal_stress_UspA"/>
</dbReference>
<comment type="similarity">
    <text evidence="1">Belongs to the universal stress protein A family.</text>
</comment>
<dbReference type="PRINTS" id="PR01438">
    <property type="entry name" value="UNVRSLSTRESS"/>
</dbReference>
<dbReference type="Pfam" id="PF00582">
    <property type="entry name" value="Usp"/>
    <property type="match status" value="2"/>
</dbReference>
<feature type="domain" description="UspA" evidence="2">
    <location>
        <begin position="134"/>
        <end position="202"/>
    </location>
</feature>
<name>W4LK00_ENTF1</name>